<name>A0AAN4R349_9PROT</name>
<evidence type="ECO:0000313" key="3">
    <source>
        <dbReference type="Proteomes" id="UP000321287"/>
    </source>
</evidence>
<accession>A0AAN4R349</accession>
<feature type="compositionally biased region" description="Basic and acidic residues" evidence="1">
    <location>
        <begin position="128"/>
        <end position="137"/>
    </location>
</feature>
<organism evidence="2 3">
    <name type="scientific">Asaia bogorensis NBRC 16594</name>
    <dbReference type="NCBI Taxonomy" id="1231624"/>
    <lineage>
        <taxon>Bacteria</taxon>
        <taxon>Pseudomonadati</taxon>
        <taxon>Pseudomonadota</taxon>
        <taxon>Alphaproteobacteria</taxon>
        <taxon>Acetobacterales</taxon>
        <taxon>Acetobacteraceae</taxon>
        <taxon>Asaia</taxon>
    </lineage>
</organism>
<dbReference type="RefSeq" id="WP_062164477.1">
    <property type="nucleotide sequence ID" value="NZ_AP014690.1"/>
</dbReference>
<keyword evidence="3" id="KW-1185">Reference proteome</keyword>
<sequence length="168" mass="18288">MLAENIASYVTGWAVKRNTDAAPHLVNADDIAFLAELVAQQSGLAAEDAERNLQVVLEGWLLQRARGERPTRFNTGDFSAFIAFLPPAEPVPVPVDSSPAEEPVARVSTARKARHAPEEPSALSEAETLPKRVESPAKTRSKRLPREAPAHDLFAGLDFSRFHVENGV</sequence>
<proteinExistence type="predicted"/>
<dbReference type="AlphaFoldDB" id="A0AAN4R349"/>
<comment type="caution">
    <text evidence="2">The sequence shown here is derived from an EMBL/GenBank/DDBJ whole genome shotgun (WGS) entry which is preliminary data.</text>
</comment>
<gene>
    <name evidence="2" type="ORF">ABO01nite_19560</name>
</gene>
<evidence type="ECO:0000313" key="2">
    <source>
        <dbReference type="EMBL" id="GEL53949.1"/>
    </source>
</evidence>
<reference evidence="2 3" key="1">
    <citation type="submission" date="2019-07" db="EMBL/GenBank/DDBJ databases">
        <title>Whole genome shotgun sequence of Asaia bogorensis NBRC 16594.</title>
        <authorList>
            <person name="Hosoyama A."/>
            <person name="Uohara A."/>
            <person name="Ohji S."/>
            <person name="Ichikawa N."/>
        </authorList>
    </citation>
    <scope>NUCLEOTIDE SEQUENCE [LARGE SCALE GENOMIC DNA]</scope>
    <source>
        <strain evidence="2 3">NBRC 16594</strain>
    </source>
</reference>
<dbReference type="GeneID" id="78226340"/>
<protein>
    <submittedName>
        <fullName evidence="2">Uncharacterized protein</fullName>
    </submittedName>
</protein>
<dbReference type="KEGG" id="abg:Asbog_01281"/>
<dbReference type="EMBL" id="BJVS01000005">
    <property type="protein sequence ID" value="GEL53949.1"/>
    <property type="molecule type" value="Genomic_DNA"/>
</dbReference>
<dbReference type="Proteomes" id="UP000321287">
    <property type="component" value="Unassembled WGS sequence"/>
</dbReference>
<evidence type="ECO:0000256" key="1">
    <source>
        <dbReference type="SAM" id="MobiDB-lite"/>
    </source>
</evidence>
<feature type="region of interest" description="Disordered" evidence="1">
    <location>
        <begin position="110"/>
        <end position="147"/>
    </location>
</feature>